<feature type="domain" description="RRM" evidence="4">
    <location>
        <begin position="444"/>
        <end position="517"/>
    </location>
</feature>
<dbReference type="PANTHER" id="PTHR15361">
    <property type="entry name" value="RAD51/NUKS-INTERACTING PROTEIN"/>
    <property type="match status" value="1"/>
</dbReference>
<feature type="compositionally biased region" description="Acidic residues" evidence="3">
    <location>
        <begin position="196"/>
        <end position="216"/>
    </location>
</feature>
<dbReference type="InterPro" id="IPR000504">
    <property type="entry name" value="RRM_dom"/>
</dbReference>
<dbReference type="SUPFAM" id="SSF54928">
    <property type="entry name" value="RNA-binding domain, RBD"/>
    <property type="match status" value="2"/>
</dbReference>
<keyword evidence="6" id="KW-1185">Reference proteome</keyword>
<reference evidence="5 6" key="1">
    <citation type="submission" date="2016-03" db="EMBL/GenBank/DDBJ databases">
        <title>Cyphomyrmex costatus WGS genome.</title>
        <authorList>
            <person name="Nygaard S."/>
            <person name="Hu H."/>
            <person name="Boomsma J."/>
            <person name="Zhang G."/>
        </authorList>
    </citation>
    <scope>NUCLEOTIDE SEQUENCE [LARGE SCALE GENOMIC DNA]</scope>
    <source>
        <strain evidence="5">MS0001</strain>
        <tissue evidence="5">Whole body</tissue>
    </source>
</reference>
<feature type="compositionally biased region" description="Acidic residues" evidence="3">
    <location>
        <begin position="283"/>
        <end position="293"/>
    </location>
</feature>
<evidence type="ECO:0000256" key="1">
    <source>
        <dbReference type="ARBA" id="ARBA00022884"/>
    </source>
</evidence>
<feature type="compositionally biased region" description="Polar residues" evidence="3">
    <location>
        <begin position="45"/>
        <end position="73"/>
    </location>
</feature>
<dbReference type="EMBL" id="KQ977791">
    <property type="protein sequence ID" value="KYM99807.1"/>
    <property type="molecule type" value="Genomic_DNA"/>
</dbReference>
<feature type="compositionally biased region" description="Basic residues" evidence="3">
    <location>
        <begin position="1"/>
        <end position="11"/>
    </location>
</feature>
<dbReference type="GO" id="GO:0003690">
    <property type="term" value="F:double-stranded DNA binding"/>
    <property type="evidence" value="ECO:0007669"/>
    <property type="project" value="TreeGrafter"/>
</dbReference>
<sequence length="633" mass="72509">MVKAKTLKNNKGKAEKQQLRGIKDGSIKKKDSKFKNTLNDKDQKPISTDNAKQSKQNSPNKTQKQSTNSSKAPKNNKKTVNFKKMEKQFVEPDITEEEDNMNTSSDEAESDSESDTSNILGKLLEEDSYDDDDDEDYEEDEEIESEDDEDDDDDDSEEETEDDEEMIEPEVVERSKGLQSKTKKNKKDQKKVNNETESDTSENDDDDESDTTDEEMEKEKSTKNFKVVTKVTKIDPKVMENSDLDSYYDEHDFQDEDNNSKKEGTNSKKENNDINKESSESCMTDEDDSDELFSSDCSSDFGSGSSSDERVDDEAYIEEIISIGKFRISRSDRDYLAKRIVLIDNIYKNTNASDILDICSRFGEVDLFEARPYPAFFLDNVDAPGTLKEWIELDYPHLSTYSANVLFSTPKDAKKAVKYIQGLKFQGHYLNVVTAFDTEKEPNYAVYVTDLKEGIEDNALWYTFKRCGKIKCLRNVRDPLTGISKGYGYVAFKSIHSTKCALAISGVTLGGKQVKVQPYPYNKNASRDNLIEGIRRKKHGIKRVMELKRRMELNRMLKKRPFKRSLEESAVCDVEKSVKGRKKQQGDKEENKEKSTAFQGQMVDLKNKKKKKKFNKKKKIMAEKLTAKSTKKI</sequence>
<feature type="region of interest" description="Disordered" evidence="3">
    <location>
        <begin position="1"/>
        <end position="309"/>
    </location>
</feature>
<evidence type="ECO:0000313" key="5">
    <source>
        <dbReference type="EMBL" id="KYM99807.1"/>
    </source>
</evidence>
<dbReference type="Gene3D" id="3.30.70.330">
    <property type="match status" value="2"/>
</dbReference>
<dbReference type="InterPro" id="IPR052003">
    <property type="entry name" value="HR_DNA-Binding_Protein"/>
</dbReference>
<dbReference type="Proteomes" id="UP000078542">
    <property type="component" value="Unassembled WGS sequence"/>
</dbReference>
<feature type="compositionally biased region" description="Low complexity" evidence="3">
    <location>
        <begin position="294"/>
        <end position="306"/>
    </location>
</feature>
<dbReference type="STRING" id="456900.A0A195CGF9"/>
<dbReference type="GO" id="GO:0036297">
    <property type="term" value="P:interstrand cross-link repair"/>
    <property type="evidence" value="ECO:0007669"/>
    <property type="project" value="TreeGrafter"/>
</dbReference>
<dbReference type="InterPro" id="IPR012677">
    <property type="entry name" value="Nucleotide-bd_a/b_plait_sf"/>
</dbReference>
<dbReference type="GO" id="GO:0000724">
    <property type="term" value="P:double-strand break repair via homologous recombination"/>
    <property type="evidence" value="ECO:0007669"/>
    <property type="project" value="TreeGrafter"/>
</dbReference>
<dbReference type="InterPro" id="IPR035979">
    <property type="entry name" value="RBD_domain_sf"/>
</dbReference>
<dbReference type="PROSITE" id="PS50102">
    <property type="entry name" value="RRM"/>
    <property type="match status" value="1"/>
</dbReference>
<name>A0A195CGF9_9HYME</name>
<keyword evidence="1 2" id="KW-0694">RNA-binding</keyword>
<feature type="compositionally biased region" description="Basic and acidic residues" evidence="3">
    <location>
        <begin position="573"/>
        <end position="595"/>
    </location>
</feature>
<feature type="compositionally biased region" description="Acidic residues" evidence="3">
    <location>
        <begin position="126"/>
        <end position="170"/>
    </location>
</feature>
<feature type="compositionally biased region" description="Basic residues" evidence="3">
    <location>
        <begin position="607"/>
        <end position="619"/>
    </location>
</feature>
<feature type="compositionally biased region" description="Acidic residues" evidence="3">
    <location>
        <begin position="242"/>
        <end position="257"/>
    </location>
</feature>
<proteinExistence type="predicted"/>
<dbReference type="Pfam" id="PF00076">
    <property type="entry name" value="RRM_1"/>
    <property type="match status" value="1"/>
</dbReference>
<dbReference type="PANTHER" id="PTHR15361:SF5">
    <property type="entry name" value="C3H1-TYPE DOMAIN-CONTAINING PROTEIN"/>
    <property type="match status" value="1"/>
</dbReference>
<dbReference type="AlphaFoldDB" id="A0A195CGF9"/>
<gene>
    <name evidence="5" type="ORF">ALC62_09425</name>
</gene>
<protein>
    <submittedName>
        <fullName evidence="5">RNA-binding protein 34</fullName>
    </submittedName>
</protein>
<evidence type="ECO:0000256" key="3">
    <source>
        <dbReference type="SAM" id="MobiDB-lite"/>
    </source>
</evidence>
<dbReference type="SMART" id="SM00360">
    <property type="entry name" value="RRM"/>
    <property type="match status" value="2"/>
</dbReference>
<feature type="compositionally biased region" description="Basic and acidic residues" evidence="3">
    <location>
        <begin position="258"/>
        <end position="279"/>
    </location>
</feature>
<accession>A0A195CGF9</accession>
<feature type="region of interest" description="Disordered" evidence="3">
    <location>
        <begin position="573"/>
        <end position="633"/>
    </location>
</feature>
<feature type="compositionally biased region" description="Basic and acidic residues" evidence="3">
    <location>
        <begin position="12"/>
        <end position="29"/>
    </location>
</feature>
<dbReference type="GO" id="GO:0003697">
    <property type="term" value="F:single-stranded DNA binding"/>
    <property type="evidence" value="ECO:0007669"/>
    <property type="project" value="TreeGrafter"/>
</dbReference>
<feature type="compositionally biased region" description="Acidic residues" evidence="3">
    <location>
        <begin position="93"/>
        <end position="114"/>
    </location>
</feature>
<dbReference type="GO" id="GO:0003723">
    <property type="term" value="F:RNA binding"/>
    <property type="evidence" value="ECO:0007669"/>
    <property type="project" value="UniProtKB-UniRule"/>
</dbReference>
<evidence type="ECO:0000259" key="4">
    <source>
        <dbReference type="PROSITE" id="PS50102"/>
    </source>
</evidence>
<evidence type="ECO:0000313" key="6">
    <source>
        <dbReference type="Proteomes" id="UP000078542"/>
    </source>
</evidence>
<evidence type="ECO:0000256" key="2">
    <source>
        <dbReference type="PROSITE-ProRule" id="PRU00176"/>
    </source>
</evidence>
<organism evidence="5 6">
    <name type="scientific">Cyphomyrmex costatus</name>
    <dbReference type="NCBI Taxonomy" id="456900"/>
    <lineage>
        <taxon>Eukaryota</taxon>
        <taxon>Metazoa</taxon>
        <taxon>Ecdysozoa</taxon>
        <taxon>Arthropoda</taxon>
        <taxon>Hexapoda</taxon>
        <taxon>Insecta</taxon>
        <taxon>Pterygota</taxon>
        <taxon>Neoptera</taxon>
        <taxon>Endopterygota</taxon>
        <taxon>Hymenoptera</taxon>
        <taxon>Apocrita</taxon>
        <taxon>Aculeata</taxon>
        <taxon>Formicoidea</taxon>
        <taxon>Formicidae</taxon>
        <taxon>Myrmicinae</taxon>
        <taxon>Cyphomyrmex</taxon>
    </lineage>
</organism>